<reference evidence="6 7" key="1">
    <citation type="journal article" date="2022" name="Cell">
        <title>Repeat-based holocentromeres influence genome architecture and karyotype evolution.</title>
        <authorList>
            <person name="Hofstatter P.G."/>
            <person name="Thangavel G."/>
            <person name="Lux T."/>
            <person name="Neumann P."/>
            <person name="Vondrak T."/>
            <person name="Novak P."/>
            <person name="Zhang M."/>
            <person name="Costa L."/>
            <person name="Castellani M."/>
            <person name="Scott A."/>
            <person name="Toegelov H."/>
            <person name="Fuchs J."/>
            <person name="Mata-Sucre Y."/>
            <person name="Dias Y."/>
            <person name="Vanzela A.L.L."/>
            <person name="Huettel B."/>
            <person name="Almeida C.C.S."/>
            <person name="Simkova H."/>
            <person name="Souza G."/>
            <person name="Pedrosa-Harand A."/>
            <person name="Macas J."/>
            <person name="Mayer K.F.X."/>
            <person name="Houben A."/>
            <person name="Marques A."/>
        </authorList>
    </citation>
    <scope>NUCLEOTIDE SEQUENCE [LARGE SCALE GENOMIC DNA]</scope>
    <source>
        <strain evidence="6">RhyTen1mFocal</strain>
    </source>
</reference>
<accession>A0AAD5WBG2</accession>
<dbReference type="Proteomes" id="UP001210211">
    <property type="component" value="Unassembled WGS sequence"/>
</dbReference>
<keyword evidence="5" id="KW-0472">Membrane</keyword>
<protein>
    <recommendedName>
        <fullName evidence="4">Glycosyltransferase</fullName>
        <ecNumber evidence="4">2.4.1.-</ecNumber>
    </recommendedName>
</protein>
<dbReference type="SUPFAM" id="SSF53756">
    <property type="entry name" value="UDP-Glycosyltransferase/glycogen phosphorylase"/>
    <property type="match status" value="1"/>
</dbReference>
<dbReference type="InterPro" id="IPR002213">
    <property type="entry name" value="UDP_glucos_trans"/>
</dbReference>
<feature type="transmembrane region" description="Helical" evidence="5">
    <location>
        <begin position="6"/>
        <end position="27"/>
    </location>
</feature>
<comment type="caution">
    <text evidence="6">The sequence shown here is derived from an EMBL/GenBank/DDBJ whole genome shotgun (WGS) entry which is preliminary data.</text>
</comment>
<evidence type="ECO:0000313" key="6">
    <source>
        <dbReference type="EMBL" id="KAJ3685675.1"/>
    </source>
</evidence>
<dbReference type="GO" id="GO:0035251">
    <property type="term" value="F:UDP-glucosyltransferase activity"/>
    <property type="evidence" value="ECO:0007669"/>
    <property type="project" value="InterPro"/>
</dbReference>
<dbReference type="Gene3D" id="3.40.50.2000">
    <property type="entry name" value="Glycogen Phosphorylase B"/>
    <property type="match status" value="2"/>
</dbReference>
<dbReference type="InterPro" id="IPR035595">
    <property type="entry name" value="UDP_glycos_trans_CS"/>
</dbReference>
<evidence type="ECO:0000256" key="4">
    <source>
        <dbReference type="RuleBase" id="RU362057"/>
    </source>
</evidence>
<gene>
    <name evidence="6" type="ORF">LUZ61_014839</name>
</gene>
<evidence type="ECO:0000256" key="1">
    <source>
        <dbReference type="ARBA" id="ARBA00009995"/>
    </source>
</evidence>
<evidence type="ECO:0000313" key="7">
    <source>
        <dbReference type="Proteomes" id="UP001210211"/>
    </source>
</evidence>
<keyword evidence="7" id="KW-1185">Reference proteome</keyword>
<keyword evidence="3" id="KW-0328">Glycosyltransferase</keyword>
<dbReference type="Pfam" id="PF00201">
    <property type="entry name" value="UDPGT"/>
    <property type="match status" value="1"/>
</dbReference>
<name>A0AAD5WBG2_9POAL</name>
<dbReference type="EC" id="2.4.1.-" evidence="4"/>
<dbReference type="EMBL" id="JAMRDG010000002">
    <property type="protein sequence ID" value="KAJ3685675.1"/>
    <property type="molecule type" value="Genomic_DNA"/>
</dbReference>
<keyword evidence="2 3" id="KW-0808">Transferase</keyword>
<evidence type="ECO:0000256" key="5">
    <source>
        <dbReference type="SAM" id="Phobius"/>
    </source>
</evidence>
<sequence length="474" mass="51982">MKETVLLYAGMGVGQLVPMVALAKLFLRHHLAVTIVAVEPPMTWGSSSKVISGFASANPSISFHLLPTIPIPAEISHCPFDTMFDILRGGNSNLLDLLVSISKTTSIRAVVIALFCTATLDVTKKLGIPTYFFMTTSASDVAVSLQVTVLDRTLSTSLKDMGRTPINIPGLPPVPATDINLGVHDRSSDSYKARVVNWRRYLEADGILVNTFVELESKAVKALRSGLWSSKMPLVHCIGPLITQVEDNSSEPKHECLTWLDSQPKGSVIFLCFGSMGAFLQEQINQLAIGLENSGQRFLWVVKLLDDPNKLLESQSEPNLDSILPEGFLDRTKDRGMVVKSWAPQVQVLQHEAVGGFVSHCGWNSTLEAITHGVPMICWPLYAEQRLNKVILMEEIKIAVVMDGYDKGLVRAKEVETKLRWLMESEGGKALKERMAAVKAKAAEALGEGGSSSQSFVHFLRDLVELDGKKMELN</sequence>
<comment type="similarity">
    <text evidence="1 3">Belongs to the UDP-glycosyltransferase family.</text>
</comment>
<evidence type="ECO:0000256" key="3">
    <source>
        <dbReference type="RuleBase" id="RU003718"/>
    </source>
</evidence>
<dbReference type="FunFam" id="3.40.50.2000:FF:000020">
    <property type="entry name" value="Glycosyltransferase"/>
    <property type="match status" value="1"/>
</dbReference>
<dbReference type="AlphaFoldDB" id="A0AAD5WBG2"/>
<evidence type="ECO:0000256" key="2">
    <source>
        <dbReference type="ARBA" id="ARBA00022679"/>
    </source>
</evidence>
<keyword evidence="5" id="KW-1133">Transmembrane helix</keyword>
<proteinExistence type="inferred from homology"/>
<dbReference type="CDD" id="cd03784">
    <property type="entry name" value="GT1_Gtf-like"/>
    <property type="match status" value="1"/>
</dbReference>
<organism evidence="6 7">
    <name type="scientific">Rhynchospora tenuis</name>
    <dbReference type="NCBI Taxonomy" id="198213"/>
    <lineage>
        <taxon>Eukaryota</taxon>
        <taxon>Viridiplantae</taxon>
        <taxon>Streptophyta</taxon>
        <taxon>Embryophyta</taxon>
        <taxon>Tracheophyta</taxon>
        <taxon>Spermatophyta</taxon>
        <taxon>Magnoliopsida</taxon>
        <taxon>Liliopsida</taxon>
        <taxon>Poales</taxon>
        <taxon>Cyperaceae</taxon>
        <taxon>Cyperoideae</taxon>
        <taxon>Rhynchosporeae</taxon>
        <taxon>Rhynchospora</taxon>
    </lineage>
</organism>
<dbReference type="InterPro" id="IPR050481">
    <property type="entry name" value="UDP-glycosyltransf_plant"/>
</dbReference>
<dbReference type="PANTHER" id="PTHR48048">
    <property type="entry name" value="GLYCOSYLTRANSFERASE"/>
    <property type="match status" value="1"/>
</dbReference>
<dbReference type="PROSITE" id="PS00375">
    <property type="entry name" value="UDPGT"/>
    <property type="match status" value="1"/>
</dbReference>
<dbReference type="PANTHER" id="PTHR48048:SF89">
    <property type="entry name" value="GLYCOSYLTRANSFERASE"/>
    <property type="match status" value="1"/>
</dbReference>
<keyword evidence="5" id="KW-0812">Transmembrane</keyword>